<proteinExistence type="predicted"/>
<feature type="non-terminal residue" evidence="1">
    <location>
        <position position="280"/>
    </location>
</feature>
<name>A0A0S4JQM6_BODSA</name>
<evidence type="ECO:0000313" key="2">
    <source>
        <dbReference type="Proteomes" id="UP000051952"/>
    </source>
</evidence>
<keyword evidence="2" id="KW-1185">Reference proteome</keyword>
<dbReference type="VEuPathDB" id="TriTrypDB:BSAL_02620"/>
<organism evidence="1 2">
    <name type="scientific">Bodo saltans</name>
    <name type="common">Flagellated protozoan</name>
    <dbReference type="NCBI Taxonomy" id="75058"/>
    <lineage>
        <taxon>Eukaryota</taxon>
        <taxon>Discoba</taxon>
        <taxon>Euglenozoa</taxon>
        <taxon>Kinetoplastea</taxon>
        <taxon>Metakinetoplastina</taxon>
        <taxon>Eubodonida</taxon>
        <taxon>Bodonidae</taxon>
        <taxon>Bodo</taxon>
    </lineage>
</organism>
<gene>
    <name evidence="1" type="ORF">BSAL_02620</name>
</gene>
<accession>A0A0S4JQM6</accession>
<reference evidence="2" key="1">
    <citation type="submission" date="2015-09" db="EMBL/GenBank/DDBJ databases">
        <authorList>
            <consortium name="Pathogen Informatics"/>
        </authorList>
    </citation>
    <scope>NUCLEOTIDE SEQUENCE [LARGE SCALE GENOMIC DNA]</scope>
    <source>
        <strain evidence="2">Lake Konstanz</strain>
    </source>
</reference>
<dbReference type="Proteomes" id="UP000051952">
    <property type="component" value="Unassembled WGS sequence"/>
</dbReference>
<dbReference type="AlphaFoldDB" id="A0A0S4JQM6"/>
<protein>
    <submittedName>
        <fullName evidence="1">Uncharacterized protein</fullName>
    </submittedName>
</protein>
<dbReference type="EMBL" id="CYKH01002025">
    <property type="protein sequence ID" value="CUG92274.1"/>
    <property type="molecule type" value="Genomic_DNA"/>
</dbReference>
<sequence>MFASEERFFELVFAGVPPTRMTQIFPTSESYRSHLQYLAGVGVVRGPQAAGTGVLFATYFAVAKVVVDFVALEARAIFNLRAANAFAERDVRVSTFSISELLKSLGSLRGAITFVEADLLNFFYQLAIPQWMERLVALQIGERREEYTATVLPMGWDRSCRVAQAITVGGVGHRLVEEDTLGLPQEAAQEALPPSLLELNWRGAWGLLAVIYDTIFVAVTNEELANLWEERIRRNFAFLRLELKYLRKTRATCFDGIEVRRGRPRRRRVTTIVRAHRNQS</sequence>
<evidence type="ECO:0000313" key="1">
    <source>
        <dbReference type="EMBL" id="CUG92274.1"/>
    </source>
</evidence>